<reference evidence="4" key="2">
    <citation type="submission" date="2023-06" db="EMBL/GenBank/DDBJ databases">
        <authorList>
            <consortium name="Lawrence Berkeley National Laboratory"/>
            <person name="Haridas S."/>
            <person name="Hensen N."/>
            <person name="Bonometti L."/>
            <person name="Westerberg I."/>
            <person name="Brannstrom I.O."/>
            <person name="Guillou S."/>
            <person name="Cros-Aarteil S."/>
            <person name="Calhoun S."/>
            <person name="Kuo A."/>
            <person name="Mondo S."/>
            <person name="Pangilinan J."/>
            <person name="Riley R."/>
            <person name="LaButti K."/>
            <person name="Andreopoulos B."/>
            <person name="Lipzen A."/>
            <person name="Chen C."/>
            <person name="Yanf M."/>
            <person name="Daum C."/>
            <person name="Ng V."/>
            <person name="Clum A."/>
            <person name="Steindorff A."/>
            <person name="Ohm R."/>
            <person name="Martin F."/>
            <person name="Silar P."/>
            <person name="Natvig D."/>
            <person name="Lalanne C."/>
            <person name="Gautier V."/>
            <person name="Ament-velasquez S.L."/>
            <person name="Kruys A."/>
            <person name="Hutchinson M.I."/>
            <person name="Powell A.J."/>
            <person name="Barry K."/>
            <person name="Miller A.N."/>
            <person name="Grigoriev I.V."/>
            <person name="Debuchy R."/>
            <person name="Gladieux P."/>
            <person name="Thoren M.H."/>
            <person name="Johannesson H."/>
        </authorList>
    </citation>
    <scope>NUCLEOTIDE SEQUENCE</scope>
    <source>
        <strain evidence="4">CBS 232.78</strain>
    </source>
</reference>
<dbReference type="PROSITE" id="PS50157">
    <property type="entry name" value="ZINC_FINGER_C2H2_2"/>
    <property type="match status" value="1"/>
</dbReference>
<dbReference type="AlphaFoldDB" id="A0AAE0K0S3"/>
<keyword evidence="5" id="KW-1185">Reference proteome</keyword>
<evidence type="ECO:0000313" key="4">
    <source>
        <dbReference type="EMBL" id="KAK3367928.1"/>
    </source>
</evidence>
<gene>
    <name evidence="4" type="ORF">B0H63DRAFT_536066</name>
</gene>
<evidence type="ECO:0000313" key="5">
    <source>
        <dbReference type="Proteomes" id="UP001285441"/>
    </source>
</evidence>
<keyword evidence="1" id="KW-0479">Metal-binding</keyword>
<evidence type="ECO:0000259" key="3">
    <source>
        <dbReference type="PROSITE" id="PS50157"/>
    </source>
</evidence>
<keyword evidence="1" id="KW-0863">Zinc-finger</keyword>
<name>A0AAE0K0S3_9PEZI</name>
<dbReference type="GO" id="GO:0008270">
    <property type="term" value="F:zinc ion binding"/>
    <property type="evidence" value="ECO:0007669"/>
    <property type="project" value="UniProtKB-KW"/>
</dbReference>
<proteinExistence type="predicted"/>
<feature type="region of interest" description="Disordered" evidence="2">
    <location>
        <begin position="70"/>
        <end position="89"/>
    </location>
</feature>
<organism evidence="4 5">
    <name type="scientific">Podospora didyma</name>
    <dbReference type="NCBI Taxonomy" id="330526"/>
    <lineage>
        <taxon>Eukaryota</taxon>
        <taxon>Fungi</taxon>
        <taxon>Dikarya</taxon>
        <taxon>Ascomycota</taxon>
        <taxon>Pezizomycotina</taxon>
        <taxon>Sordariomycetes</taxon>
        <taxon>Sordariomycetidae</taxon>
        <taxon>Sordariales</taxon>
        <taxon>Podosporaceae</taxon>
        <taxon>Podospora</taxon>
    </lineage>
</organism>
<evidence type="ECO:0000256" key="2">
    <source>
        <dbReference type="SAM" id="MobiDB-lite"/>
    </source>
</evidence>
<dbReference type="InterPro" id="IPR013087">
    <property type="entry name" value="Znf_C2H2_type"/>
</dbReference>
<evidence type="ECO:0000256" key="1">
    <source>
        <dbReference type="PROSITE-ProRule" id="PRU00042"/>
    </source>
</evidence>
<keyword evidence="1" id="KW-0862">Zinc</keyword>
<comment type="caution">
    <text evidence="4">The sequence shown here is derived from an EMBL/GenBank/DDBJ whole genome shotgun (WGS) entry which is preliminary data.</text>
</comment>
<protein>
    <recommendedName>
        <fullName evidence="3">C2H2-type domain-containing protein</fullName>
    </recommendedName>
</protein>
<accession>A0AAE0K0S3</accession>
<dbReference type="EMBL" id="JAULSW010000011">
    <property type="protein sequence ID" value="KAK3367928.1"/>
    <property type="molecule type" value="Genomic_DNA"/>
</dbReference>
<feature type="domain" description="C2H2-type" evidence="3">
    <location>
        <begin position="181"/>
        <end position="208"/>
    </location>
</feature>
<dbReference type="Proteomes" id="UP001285441">
    <property type="component" value="Unassembled WGS sequence"/>
</dbReference>
<sequence length="310" mass="35226">MIFAVFMVAPVSEIRSFFDSIRRESSLADIAHDFAKRAVLYWYYGIRTICNQSLYAPLLPLDLSKFSPSHPTDASTIEPAGRDTSASRTTGEALENGQSLYCAGISHNLFIGISLQLLHPSVEIQGVHDPHHMYAHGLQLLVVHVLNEHSEGIYSFAKLIIINSEAMVQIHPNVIQIRSLHDCSICGKTFERKDLRDRHRRDSAKSAPYQARSADNLAKIVWSCPQLMIEAECRQPPFVHHRIYRYHQENMLEPIAKAFCCISADNTSMPSSREFVDKMIWSERNTVVKTFESCRSDIDMFAALHSMIIY</sequence>
<reference evidence="4" key="1">
    <citation type="journal article" date="2023" name="Mol. Phylogenet. Evol.">
        <title>Genome-scale phylogeny and comparative genomics of the fungal order Sordariales.</title>
        <authorList>
            <person name="Hensen N."/>
            <person name="Bonometti L."/>
            <person name="Westerberg I."/>
            <person name="Brannstrom I.O."/>
            <person name="Guillou S."/>
            <person name="Cros-Aarteil S."/>
            <person name="Calhoun S."/>
            <person name="Haridas S."/>
            <person name="Kuo A."/>
            <person name="Mondo S."/>
            <person name="Pangilinan J."/>
            <person name="Riley R."/>
            <person name="LaButti K."/>
            <person name="Andreopoulos B."/>
            <person name="Lipzen A."/>
            <person name="Chen C."/>
            <person name="Yan M."/>
            <person name="Daum C."/>
            <person name="Ng V."/>
            <person name="Clum A."/>
            <person name="Steindorff A."/>
            <person name="Ohm R.A."/>
            <person name="Martin F."/>
            <person name="Silar P."/>
            <person name="Natvig D.O."/>
            <person name="Lalanne C."/>
            <person name="Gautier V."/>
            <person name="Ament-Velasquez S.L."/>
            <person name="Kruys A."/>
            <person name="Hutchinson M.I."/>
            <person name="Powell A.J."/>
            <person name="Barry K."/>
            <person name="Miller A.N."/>
            <person name="Grigoriev I.V."/>
            <person name="Debuchy R."/>
            <person name="Gladieux P."/>
            <person name="Hiltunen Thoren M."/>
            <person name="Johannesson H."/>
        </authorList>
    </citation>
    <scope>NUCLEOTIDE SEQUENCE</scope>
    <source>
        <strain evidence="4">CBS 232.78</strain>
    </source>
</reference>